<organism evidence="4">
    <name type="scientific">Schistosoma curassoni</name>
    <dbReference type="NCBI Taxonomy" id="6186"/>
    <lineage>
        <taxon>Eukaryota</taxon>
        <taxon>Metazoa</taxon>
        <taxon>Spiralia</taxon>
        <taxon>Lophotrochozoa</taxon>
        <taxon>Platyhelminthes</taxon>
        <taxon>Trematoda</taxon>
        <taxon>Digenea</taxon>
        <taxon>Strigeidida</taxon>
        <taxon>Schistosomatoidea</taxon>
        <taxon>Schistosomatidae</taxon>
        <taxon>Schistosoma</taxon>
    </lineage>
</organism>
<feature type="region of interest" description="Disordered" evidence="1">
    <location>
        <begin position="1"/>
        <end position="29"/>
    </location>
</feature>
<accession>A0A183KTH2</accession>
<evidence type="ECO:0000256" key="1">
    <source>
        <dbReference type="SAM" id="MobiDB-lite"/>
    </source>
</evidence>
<proteinExistence type="predicted"/>
<gene>
    <name evidence="2" type="ORF">SCUD_LOCUS18364</name>
</gene>
<evidence type="ECO:0000313" key="4">
    <source>
        <dbReference type="WBParaSite" id="SCUD_0001836501-mRNA-1"/>
    </source>
</evidence>
<evidence type="ECO:0000313" key="2">
    <source>
        <dbReference type="EMBL" id="VDP65573.1"/>
    </source>
</evidence>
<protein>
    <submittedName>
        <fullName evidence="2 4">Uncharacterized protein</fullName>
    </submittedName>
</protein>
<dbReference type="WBParaSite" id="SCUD_0001836501-mRNA-1">
    <property type="protein sequence ID" value="SCUD_0001836501-mRNA-1"/>
    <property type="gene ID" value="SCUD_0001836501"/>
</dbReference>
<keyword evidence="3" id="KW-1185">Reference proteome</keyword>
<reference evidence="2 3" key="2">
    <citation type="submission" date="2018-11" db="EMBL/GenBank/DDBJ databases">
        <authorList>
            <consortium name="Pathogen Informatics"/>
        </authorList>
    </citation>
    <scope>NUCLEOTIDE SEQUENCE [LARGE SCALE GENOMIC DNA]</scope>
    <source>
        <strain evidence="2">Dakar</strain>
        <strain evidence="3">Dakar, Senegal</strain>
    </source>
</reference>
<dbReference type="EMBL" id="UZAK01040921">
    <property type="protein sequence ID" value="VDP65573.1"/>
    <property type="molecule type" value="Genomic_DNA"/>
</dbReference>
<sequence length="85" mass="10009">MNPPDIEAAHTDLPKDVHPTTTGKNKYRWTRKKDTPLRCQRKKVHWPDTISNSLLCERTNPLPAEEEIRKRRWKGMSRTGLNEEC</sequence>
<reference evidence="4" key="1">
    <citation type="submission" date="2016-06" db="UniProtKB">
        <authorList>
            <consortium name="WormBaseParasite"/>
        </authorList>
    </citation>
    <scope>IDENTIFICATION</scope>
</reference>
<dbReference type="AlphaFoldDB" id="A0A183KTH2"/>
<feature type="compositionally biased region" description="Basic and acidic residues" evidence="1">
    <location>
        <begin position="7"/>
        <end position="18"/>
    </location>
</feature>
<evidence type="ECO:0000313" key="3">
    <source>
        <dbReference type="Proteomes" id="UP000279833"/>
    </source>
</evidence>
<dbReference type="Proteomes" id="UP000279833">
    <property type="component" value="Unassembled WGS sequence"/>
</dbReference>
<name>A0A183KTH2_9TREM</name>